<dbReference type="Proteomes" id="UP000756921">
    <property type="component" value="Unassembled WGS sequence"/>
</dbReference>
<gene>
    <name evidence="2" type="ORF">PMIN01_03125</name>
</gene>
<feature type="region of interest" description="Disordered" evidence="1">
    <location>
        <begin position="211"/>
        <end position="233"/>
    </location>
</feature>
<protein>
    <submittedName>
        <fullName evidence="2">Uncharacterized protein</fullName>
    </submittedName>
</protein>
<evidence type="ECO:0000313" key="3">
    <source>
        <dbReference type="Proteomes" id="UP000756921"/>
    </source>
</evidence>
<comment type="caution">
    <text evidence="2">The sequence shown here is derived from an EMBL/GenBank/DDBJ whole genome shotgun (WGS) entry which is preliminary data.</text>
</comment>
<dbReference type="OrthoDB" id="3799016at2759"/>
<accession>A0A9P6KT09</accession>
<feature type="compositionally biased region" description="Low complexity" evidence="1">
    <location>
        <begin position="1"/>
        <end position="18"/>
    </location>
</feature>
<proteinExistence type="predicted"/>
<evidence type="ECO:0000256" key="1">
    <source>
        <dbReference type="SAM" id="MobiDB-lite"/>
    </source>
</evidence>
<keyword evidence="3" id="KW-1185">Reference proteome</keyword>
<evidence type="ECO:0000313" key="2">
    <source>
        <dbReference type="EMBL" id="KAF9737842.1"/>
    </source>
</evidence>
<feature type="region of interest" description="Disordered" evidence="1">
    <location>
        <begin position="1"/>
        <end position="110"/>
    </location>
</feature>
<name>A0A9P6KT09_9PLEO</name>
<reference evidence="2" key="1">
    <citation type="journal article" date="2020" name="Mol. Plant Microbe Interact.">
        <title>Genome Sequence of the Biocontrol Agent Coniothyrium minitans strain Conio (IMI 134523).</title>
        <authorList>
            <person name="Patel D."/>
            <person name="Shittu T.A."/>
            <person name="Baroncelli R."/>
            <person name="Muthumeenakshi S."/>
            <person name="Osborne T.H."/>
            <person name="Janganan T.K."/>
            <person name="Sreenivasaprasad S."/>
        </authorList>
    </citation>
    <scope>NUCLEOTIDE SEQUENCE</scope>
    <source>
        <strain evidence="2">Conio</strain>
    </source>
</reference>
<dbReference type="EMBL" id="WJXW01000003">
    <property type="protein sequence ID" value="KAF9737842.1"/>
    <property type="molecule type" value="Genomic_DNA"/>
</dbReference>
<feature type="compositionally biased region" description="Low complexity" evidence="1">
    <location>
        <begin position="71"/>
        <end position="85"/>
    </location>
</feature>
<dbReference type="AlphaFoldDB" id="A0A9P6KT09"/>
<sequence>MWPSDGSGSAMRSTSSTSLPGRPWTPPEDVFPDDHAPDSTPPLGHNDDSQRTVQPKRPRKLQIRATKPAMLESPELSTTGSSSSSADARTPTPEHGIENMPAQNPHPFMSDPITPIRTPWSSGLLPSKDILQYPYTPESIRTTKSHGIQSLSPLPSIPWDINDSCHSPMQDALLSCASNLESLIMSREPTDGQMKYLVSKFEEMADFLTAPDSQSKQTDDHLFSEPEEPSEATGLGIVSEEPANDHVNADDLALSQSYILEVGKYIGSVKAHVRDLTTRMEEVKQLNSIQLDIIGDLRRDLRNKTSRMNKTALVKQEGLELMQKPEVFGEIPVPRKSFWSAVGEALDTVGELLHEW</sequence>
<organism evidence="2 3">
    <name type="scientific">Paraphaeosphaeria minitans</name>
    <dbReference type="NCBI Taxonomy" id="565426"/>
    <lineage>
        <taxon>Eukaryota</taxon>
        <taxon>Fungi</taxon>
        <taxon>Dikarya</taxon>
        <taxon>Ascomycota</taxon>
        <taxon>Pezizomycotina</taxon>
        <taxon>Dothideomycetes</taxon>
        <taxon>Pleosporomycetidae</taxon>
        <taxon>Pleosporales</taxon>
        <taxon>Massarineae</taxon>
        <taxon>Didymosphaeriaceae</taxon>
        <taxon>Paraphaeosphaeria</taxon>
    </lineage>
</organism>